<keyword evidence="3" id="KW-0378">Hydrolase</keyword>
<dbReference type="InterPro" id="IPR003653">
    <property type="entry name" value="Peptidase_C48_C"/>
</dbReference>
<evidence type="ECO:0008006" key="9">
    <source>
        <dbReference type="Google" id="ProtNLM"/>
    </source>
</evidence>
<feature type="region of interest" description="Disordered" evidence="4">
    <location>
        <begin position="617"/>
        <end position="652"/>
    </location>
</feature>
<reference evidence="7 8" key="1">
    <citation type="submission" date="2021-05" db="EMBL/GenBank/DDBJ databases">
        <title>Genome Assembly of Synthetic Allotetraploid Brassica napus Reveals Homoeologous Exchanges between Subgenomes.</title>
        <authorList>
            <person name="Davis J.T."/>
        </authorList>
    </citation>
    <scope>NUCLEOTIDE SEQUENCE [LARGE SCALE GENOMIC DNA]</scope>
    <source>
        <strain evidence="8">cv. Da-Ae</strain>
        <tissue evidence="7">Seedling</tissue>
    </source>
</reference>
<comment type="caution">
    <text evidence="7">The sequence shown here is derived from an EMBL/GenBank/DDBJ whole genome shotgun (WGS) entry which is preliminary data.</text>
</comment>
<dbReference type="PANTHER" id="PTHR48449:SF2">
    <property type="entry name" value="UBIQUITIN-LIKE PROTEASE FAMILY PROFILE DOMAIN-CONTAINING PROTEIN"/>
    <property type="match status" value="1"/>
</dbReference>
<gene>
    <name evidence="7" type="ORF">HID58_071512</name>
</gene>
<evidence type="ECO:0000259" key="6">
    <source>
        <dbReference type="Pfam" id="PF09331"/>
    </source>
</evidence>
<name>A0ABQ7Z1Y0_BRANA</name>
<dbReference type="Proteomes" id="UP000824890">
    <property type="component" value="Unassembled WGS sequence"/>
</dbReference>
<dbReference type="EMBL" id="JAGKQM010000016">
    <property type="protein sequence ID" value="KAH0874150.1"/>
    <property type="molecule type" value="Genomic_DNA"/>
</dbReference>
<protein>
    <recommendedName>
        <fullName evidence="9">Ubiquitin-like protease family profile domain-containing protein</fullName>
    </recommendedName>
</protein>
<keyword evidence="2" id="KW-0645">Protease</keyword>
<dbReference type="InterPro" id="IPR038765">
    <property type="entry name" value="Papain-like_cys_pep_sf"/>
</dbReference>
<dbReference type="SUPFAM" id="SSF54001">
    <property type="entry name" value="Cysteine proteinases"/>
    <property type="match status" value="1"/>
</dbReference>
<comment type="similarity">
    <text evidence="1">Belongs to the peptidase C48 family.</text>
</comment>
<evidence type="ECO:0000256" key="4">
    <source>
        <dbReference type="SAM" id="MobiDB-lite"/>
    </source>
</evidence>
<keyword evidence="8" id="KW-1185">Reference proteome</keyword>
<evidence type="ECO:0000256" key="1">
    <source>
        <dbReference type="ARBA" id="ARBA00005234"/>
    </source>
</evidence>
<sequence>MHLMEDLLLPPRMFAAVEEPLGERVNSYHKLKRTELLIDALEPEELEFLRNSTFGKILAIEENPPFSGAFGQYVVVRLLKVNKKYEVWFIFVGTLMSLREFAIVTRLNCQKIPEPTKKRKNPLKEKLYWNELLGSLKFCTVDTAIDMLKKKIKFAYLAITSSILFPSSHTPRIIPEHFLAFPWGRASYHTLATSLISKDEISLSQASVAIRGYVDAIQLVLLAAIPQLKEEITQSERTVIVDSESESENPNEELALEDDNAVPHDKPSEVTKYCLIPGHAKSIDIECQVPVKSILDEPYEEWSAGLDFSWVDESEDLAVENMVQLICEGFSFQKEMFKGGLNASDLLRLRGVTDGEGSDSQAHILIANLVASQLVDKSKSPASDLHDEISSLEKRIYQALDAKLEKIASSTIQSQQLAILQTTIARCLQDIDKKIGAALVGQLKIMQAAILTKTQPPPVNGNLPAVPDISTPSEAADFRINEVLRDLNIVPDHFLPPNTDVDLPRKTPERGGSYADDNLDAELDTANGSSIQISIGADSQLPVEQREVQVEDLVPANNITEQTEHILDANKTPDLENNQSLGVSTMVVEKPVSQEFEMEEMHIPFYLHDMPSFSLGLSQEDAPGVEESPNPTNYISPPKAHEEEASEPRKSKRSWIIPAGLQDYKCDAKVKAGLCIIPDVDHRFMLMEQKLPNGYSMPSLEFCDIAYRTTILPTGVIDTLIGFVSRGPMVGPNVAIYDTTLPVTLMNHNNRFVKTAVKDRSKLKFVDVPLEKHLEKSHERIYFPFNMDKQHWVGVCIDTKVCTLHVLDCNTSFRSDNSLKKELNPIATLLPYVLKQFGFLGTNAGVKAFTVSRCKGIQQVSSQTDSGVMTVLLIDAHAGDGLGAYKAITPRLLPDASKQLAVKFFDDISM</sequence>
<evidence type="ECO:0000259" key="5">
    <source>
        <dbReference type="Pfam" id="PF02902"/>
    </source>
</evidence>
<dbReference type="Pfam" id="PF09331">
    <property type="entry name" value="DUF1985"/>
    <property type="match status" value="1"/>
</dbReference>
<evidence type="ECO:0000313" key="7">
    <source>
        <dbReference type="EMBL" id="KAH0874150.1"/>
    </source>
</evidence>
<proteinExistence type="inferred from homology"/>
<accession>A0ABQ7Z1Y0</accession>
<evidence type="ECO:0000256" key="2">
    <source>
        <dbReference type="ARBA" id="ARBA00022670"/>
    </source>
</evidence>
<evidence type="ECO:0000313" key="8">
    <source>
        <dbReference type="Proteomes" id="UP000824890"/>
    </source>
</evidence>
<dbReference type="InterPro" id="IPR015410">
    <property type="entry name" value="DUF1985"/>
</dbReference>
<evidence type="ECO:0000256" key="3">
    <source>
        <dbReference type="ARBA" id="ARBA00022801"/>
    </source>
</evidence>
<feature type="compositionally biased region" description="Basic and acidic residues" evidence="4">
    <location>
        <begin position="639"/>
        <end position="649"/>
    </location>
</feature>
<dbReference type="Gene3D" id="3.40.395.10">
    <property type="entry name" value="Adenoviral Proteinase, Chain A"/>
    <property type="match status" value="1"/>
</dbReference>
<dbReference type="Pfam" id="PF02902">
    <property type="entry name" value="Peptidase_C48"/>
    <property type="match status" value="1"/>
</dbReference>
<organism evidence="7 8">
    <name type="scientific">Brassica napus</name>
    <name type="common">Rape</name>
    <dbReference type="NCBI Taxonomy" id="3708"/>
    <lineage>
        <taxon>Eukaryota</taxon>
        <taxon>Viridiplantae</taxon>
        <taxon>Streptophyta</taxon>
        <taxon>Embryophyta</taxon>
        <taxon>Tracheophyta</taxon>
        <taxon>Spermatophyta</taxon>
        <taxon>Magnoliopsida</taxon>
        <taxon>eudicotyledons</taxon>
        <taxon>Gunneridae</taxon>
        <taxon>Pentapetalae</taxon>
        <taxon>rosids</taxon>
        <taxon>malvids</taxon>
        <taxon>Brassicales</taxon>
        <taxon>Brassicaceae</taxon>
        <taxon>Brassiceae</taxon>
        <taxon>Brassica</taxon>
    </lineage>
</organism>
<feature type="domain" description="Ubiquitin-like protease family profile" evidence="5">
    <location>
        <begin position="776"/>
        <end position="878"/>
    </location>
</feature>
<dbReference type="PANTHER" id="PTHR48449">
    <property type="entry name" value="DUF1985 DOMAIN-CONTAINING PROTEIN"/>
    <property type="match status" value="1"/>
</dbReference>
<feature type="domain" description="DUF1985" evidence="6">
    <location>
        <begin position="77"/>
        <end position="192"/>
    </location>
</feature>